<dbReference type="PANTHER" id="PTHR45766">
    <property type="entry name" value="DNA ANNEALING HELICASE AND ENDONUCLEASE ZRANB3 FAMILY MEMBER"/>
    <property type="match status" value="1"/>
</dbReference>
<evidence type="ECO:0000256" key="5">
    <source>
        <dbReference type="ARBA" id="ARBA00022806"/>
    </source>
</evidence>
<feature type="compositionally biased region" description="Polar residues" evidence="9">
    <location>
        <begin position="990"/>
        <end position="1001"/>
    </location>
</feature>
<feature type="domain" description="RanBP2-type" evidence="10">
    <location>
        <begin position="688"/>
        <end position="717"/>
    </location>
</feature>
<dbReference type="GO" id="GO:0043596">
    <property type="term" value="C:nuclear replication fork"/>
    <property type="evidence" value="ECO:0000318"/>
    <property type="project" value="GO_Central"/>
</dbReference>
<evidence type="ECO:0000259" key="10">
    <source>
        <dbReference type="PROSITE" id="PS50199"/>
    </source>
</evidence>
<dbReference type="InterPro" id="IPR002711">
    <property type="entry name" value="HNH"/>
</dbReference>
<protein>
    <submittedName>
        <fullName evidence="14">DNA annealing helicase and endonuclease ZRANB3-like</fullName>
    </submittedName>
</protein>
<evidence type="ECO:0000259" key="11">
    <source>
        <dbReference type="PROSITE" id="PS51192"/>
    </source>
</evidence>
<dbReference type="OMA" id="GRDDQCV"/>
<accession>A0A9J7M0V0</accession>
<dbReference type="CDD" id="cd18793">
    <property type="entry name" value="SF2_C_SNF"/>
    <property type="match status" value="1"/>
</dbReference>
<feature type="region of interest" description="Disordered" evidence="9">
    <location>
        <begin position="1120"/>
        <end position="1139"/>
    </location>
</feature>
<dbReference type="PANTHER" id="PTHR45766:SF3">
    <property type="entry name" value="DNA ANNEALING HELICASE AND ENDONUCLEASE ZRANB3"/>
    <property type="match status" value="1"/>
</dbReference>
<proteinExistence type="predicted"/>
<dbReference type="InterPro" id="IPR001650">
    <property type="entry name" value="Helicase_C-like"/>
</dbReference>
<dbReference type="PROSITE" id="PS01358">
    <property type="entry name" value="ZF_RANBP2_1"/>
    <property type="match status" value="1"/>
</dbReference>
<dbReference type="GO" id="GO:0004386">
    <property type="term" value="F:helicase activity"/>
    <property type="evidence" value="ECO:0007669"/>
    <property type="project" value="UniProtKB-KW"/>
</dbReference>
<dbReference type="GeneID" id="118427181"/>
<keyword evidence="1" id="KW-0479">Metal-binding</keyword>
<dbReference type="OrthoDB" id="2801544at2759"/>
<feature type="compositionally biased region" description="Polar residues" evidence="9">
    <location>
        <begin position="1055"/>
        <end position="1083"/>
    </location>
</feature>
<dbReference type="Pfam" id="PF00176">
    <property type="entry name" value="SNF2-rel_dom"/>
    <property type="match status" value="1"/>
</dbReference>
<feature type="compositionally biased region" description="Low complexity" evidence="9">
    <location>
        <begin position="722"/>
        <end position="736"/>
    </location>
</feature>
<dbReference type="SMART" id="SM00487">
    <property type="entry name" value="DEXDc"/>
    <property type="match status" value="1"/>
</dbReference>
<feature type="compositionally biased region" description="Polar residues" evidence="9">
    <location>
        <begin position="1302"/>
        <end position="1317"/>
    </location>
</feature>
<feature type="compositionally biased region" description="Polar residues" evidence="9">
    <location>
        <begin position="815"/>
        <end position="824"/>
    </location>
</feature>
<feature type="compositionally biased region" description="Polar residues" evidence="9">
    <location>
        <begin position="795"/>
        <end position="808"/>
    </location>
</feature>
<keyword evidence="13" id="KW-1185">Reference proteome</keyword>
<dbReference type="PROSITE" id="PS51192">
    <property type="entry name" value="HELICASE_ATP_BIND_1"/>
    <property type="match status" value="1"/>
</dbReference>
<sequence>MAGRKKRKSNILDDLEPDLSLQCLPSALQEKLMPFQREGVKFALKKHGRCLIGDEMGLGKTLQAIAVAYHYRREWPVLVVVPSSLKYQWVEELERWVPDLEPTHIHVVSSRDDIRNIATAQVTILGYGLIQRVDQPLMKALHDQNFQVIIVDESHYLKNRQAVRTKGLVPLVKTARRALLLTGTPALARPAELFPQVDALLPGKFGNWTQFSKRYCDAHRQFYGRFSRWDTSGASNLAELHSNLQPLMIRRLKAQVLTQLPPKRRQRIPFDVPEGQHKKELDKLAGEWRDLIGGGAVPQSHDQPGMIDNPSFLIRQLIVQWYHTTALAKVDAGSVQEYIKVLLENDPMKFIVFGHHKHMLQAVTQTLIHSKVKYIRIDGSVPSAERTHLVQQFQGDPTIKVAVLSILAAGTGLTLTAASHVVFAELYWTPGVLEQAEDRAHRIGQHNSVHVHYLVARNTIDDWMWSMLTRKVSVVTSTLNGKLAELHAEECDKDQAEFLSRAAVWLPGEQQEEDDSFFFTQPNTQKDLRSYFTPKSGRGQKAQPSDKPKTSMGTGSVSLILEDDDDDEGDFRDVQKAHRSSRSDMFVIDSDTESTADESEKSIAHLLSGGKMGAIDSDTSSSSDTIIGYDQNVDDGSSLIGQEKKSVIGQEIDLDVATPSSKRSKSDDRSSEKEAEDSSSGRAENHAEVSGWGCSLCTFHNHELLKVCEMCETPRKKERPSTRSQQRQSDSDFSSPTLNVAKESKARHLRRDASLGLGTPDSKAGEDKTVTDDAQKEDMLSVGKVGENPCDTPAKPSTSHTTIQNTPTGRGAKTCLTTSEKSTSSDLIAAEKASNNHNNNKHIVDLTMYSSAEDEEATCESASTTEQTLAPSSSEFTSHEAKKDSIPKKTQSDILFCSTPPAVPDPSQESSIAEDLAVAAQVFRPSPCRGKSTWQCENSNCGYRNADSDAEDCDACFSPRPRKRLKLSSTESPQGSLDGTLTPKLKTADTKATPSRGSNSARKPVEERCGSLQKAISMSSASKMLQSAPNTPSREEASTLQGGKSKLPLRKLQMKKQSIPANIGTTRTPPSKQIHKNLSSPFANSPASGSTSGSPGVQGSDWFDDDDISDDMLLDCEKSVSPRGHLAGSSGTTRKSGDSMFDLETFSMNADIGTEEGEVDCGSKDPVVKLEDIPVYEELQFCASFHTDRVYLYDVDDQPLRCNFSVLDVEQRNMDSLPPLLHQPANWRLVLRMVQEWNRLSEPKKRVVRRSGRLFISPSLLAEELSQSQRRKASCKNQRFMSKEDFMQRAFKVAEREGGTVQVVSRRQPSSTVTKPGQTAVKPPADSTDKQETSAGFGTAANSSDSGTADSAAEDSRSTEQQEGGETRPRGQLQVVDSAGRPLCLWCQKPVTQQSGLTAETAAVSSHVRQHRYCSTECKEEYRIRMKGGHSRQQLRDTEFGVCQICGTNMRQIFQQVKELPISERKVFLKGTPLSSLPTAQLNKIITDPREGQFWHADHIVPVADGGGLCSLDNFRTLCVMCHRKVTQQQNRQRRTAQKQERRSQDGYRSIMDFIKQ</sequence>
<feature type="compositionally biased region" description="Basic and acidic residues" evidence="9">
    <location>
        <begin position="763"/>
        <end position="779"/>
    </location>
</feature>
<reference evidence="13" key="1">
    <citation type="journal article" date="2020" name="Nat. Ecol. Evol.">
        <title>Deeply conserved synteny resolves early events in vertebrate evolution.</title>
        <authorList>
            <person name="Simakov O."/>
            <person name="Marletaz F."/>
            <person name="Yue J.X."/>
            <person name="O'Connell B."/>
            <person name="Jenkins J."/>
            <person name="Brandt A."/>
            <person name="Calef R."/>
            <person name="Tung C.H."/>
            <person name="Huang T.K."/>
            <person name="Schmutz J."/>
            <person name="Satoh N."/>
            <person name="Yu J.K."/>
            <person name="Putnam N.H."/>
            <person name="Green R.E."/>
            <person name="Rokhsar D.S."/>
        </authorList>
    </citation>
    <scope>NUCLEOTIDE SEQUENCE [LARGE SCALE GENOMIC DNA]</scope>
    <source>
        <strain evidence="13">S238N-H82</strain>
    </source>
</reference>
<keyword evidence="3 8" id="KW-0863">Zinc-finger</keyword>
<dbReference type="Gene3D" id="3.40.50.10810">
    <property type="entry name" value="Tandem AAA-ATPase domain"/>
    <property type="match status" value="1"/>
</dbReference>
<dbReference type="CDD" id="cd18010">
    <property type="entry name" value="DEXHc_HARP_SMARCAL1"/>
    <property type="match status" value="1"/>
</dbReference>
<feature type="region of interest" description="Disordered" evidence="9">
    <location>
        <begin position="717"/>
        <end position="824"/>
    </location>
</feature>
<dbReference type="GO" id="GO:0006281">
    <property type="term" value="P:DNA repair"/>
    <property type="evidence" value="ECO:0000318"/>
    <property type="project" value="GO_Central"/>
</dbReference>
<dbReference type="SUPFAM" id="SSF90209">
    <property type="entry name" value="Ran binding protein zinc finger-like"/>
    <property type="match status" value="1"/>
</dbReference>
<dbReference type="GO" id="GO:0003676">
    <property type="term" value="F:nucleic acid binding"/>
    <property type="evidence" value="ECO:0007669"/>
    <property type="project" value="InterPro"/>
</dbReference>
<dbReference type="Pfam" id="PF00271">
    <property type="entry name" value="Helicase_C"/>
    <property type="match status" value="1"/>
</dbReference>
<dbReference type="KEGG" id="bfo:118427181"/>
<evidence type="ECO:0000256" key="7">
    <source>
        <dbReference type="ARBA" id="ARBA00022840"/>
    </source>
</evidence>
<dbReference type="SMART" id="SM00547">
    <property type="entry name" value="ZnF_RBZ"/>
    <property type="match status" value="2"/>
</dbReference>
<feature type="domain" description="Helicase C-terminal" evidence="12">
    <location>
        <begin position="334"/>
        <end position="494"/>
    </location>
</feature>
<feature type="compositionally biased region" description="Basic and acidic residues" evidence="9">
    <location>
        <begin position="1354"/>
        <end position="1369"/>
    </location>
</feature>
<keyword evidence="7" id="KW-0067">ATP-binding</keyword>
<dbReference type="GO" id="GO:0016787">
    <property type="term" value="F:hydrolase activity"/>
    <property type="evidence" value="ECO:0007669"/>
    <property type="project" value="UniProtKB-KW"/>
</dbReference>
<name>A0A9J7M0V0_BRAFL</name>
<evidence type="ECO:0000256" key="6">
    <source>
        <dbReference type="ARBA" id="ARBA00022833"/>
    </source>
</evidence>
<dbReference type="CDD" id="cd00085">
    <property type="entry name" value="HNHc"/>
    <property type="match status" value="1"/>
</dbReference>
<dbReference type="SMART" id="SM00490">
    <property type="entry name" value="HELICc"/>
    <property type="match status" value="1"/>
</dbReference>
<dbReference type="GO" id="GO:0005524">
    <property type="term" value="F:ATP binding"/>
    <property type="evidence" value="ECO:0007669"/>
    <property type="project" value="UniProtKB-KW"/>
</dbReference>
<evidence type="ECO:0000256" key="2">
    <source>
        <dbReference type="ARBA" id="ARBA00022741"/>
    </source>
</evidence>
<organism evidence="13 14">
    <name type="scientific">Branchiostoma floridae</name>
    <name type="common">Florida lancelet</name>
    <name type="synonym">Amphioxus</name>
    <dbReference type="NCBI Taxonomy" id="7739"/>
    <lineage>
        <taxon>Eukaryota</taxon>
        <taxon>Metazoa</taxon>
        <taxon>Chordata</taxon>
        <taxon>Cephalochordata</taxon>
        <taxon>Leptocardii</taxon>
        <taxon>Amphioxiformes</taxon>
        <taxon>Branchiostomatidae</taxon>
        <taxon>Branchiostoma</taxon>
    </lineage>
</organism>
<feature type="region of interest" description="Disordered" evidence="9">
    <location>
        <begin position="650"/>
        <end position="686"/>
    </location>
</feature>
<evidence type="ECO:0000256" key="8">
    <source>
        <dbReference type="PROSITE-ProRule" id="PRU00322"/>
    </source>
</evidence>
<evidence type="ECO:0000313" key="13">
    <source>
        <dbReference type="Proteomes" id="UP000001554"/>
    </source>
</evidence>
<evidence type="ECO:0000256" key="3">
    <source>
        <dbReference type="ARBA" id="ARBA00022771"/>
    </source>
</evidence>
<keyword evidence="5" id="KW-0347">Helicase</keyword>
<feature type="compositionally biased region" description="Polar residues" evidence="9">
    <location>
        <begin position="967"/>
        <end position="979"/>
    </location>
</feature>
<feature type="region of interest" description="Disordered" evidence="9">
    <location>
        <begin position="529"/>
        <end position="637"/>
    </location>
</feature>
<dbReference type="FunFam" id="3.40.50.10810:FF:000044">
    <property type="entry name" value="Chromatin remodeling factor18"/>
    <property type="match status" value="1"/>
</dbReference>
<feature type="region of interest" description="Disordered" evidence="9">
    <location>
        <begin position="1298"/>
        <end position="1374"/>
    </location>
</feature>
<keyword evidence="4" id="KW-0378">Hydrolase</keyword>
<feature type="compositionally biased region" description="Acidic residues" evidence="9">
    <location>
        <begin position="561"/>
        <end position="570"/>
    </location>
</feature>
<dbReference type="GO" id="GO:0031297">
    <property type="term" value="P:replication fork processing"/>
    <property type="evidence" value="ECO:0000318"/>
    <property type="project" value="GO_Central"/>
</dbReference>
<feature type="compositionally biased region" description="Polar residues" evidence="9">
    <location>
        <begin position="1014"/>
        <end position="1042"/>
    </location>
</feature>
<dbReference type="InterPro" id="IPR003615">
    <property type="entry name" value="HNH_nuc"/>
</dbReference>
<dbReference type="RefSeq" id="XP_035692712.1">
    <property type="nucleotide sequence ID" value="XM_035836819.1"/>
</dbReference>
<evidence type="ECO:0000256" key="9">
    <source>
        <dbReference type="SAM" id="MobiDB-lite"/>
    </source>
</evidence>
<feature type="region of interest" description="Disordered" evidence="9">
    <location>
        <begin position="962"/>
        <end position="1104"/>
    </location>
</feature>
<feature type="compositionally biased region" description="Basic and acidic residues" evidence="9">
    <location>
        <begin position="877"/>
        <end position="891"/>
    </location>
</feature>
<dbReference type="GO" id="GO:0008270">
    <property type="term" value="F:zinc ion binding"/>
    <property type="evidence" value="ECO:0007669"/>
    <property type="project" value="UniProtKB-KW"/>
</dbReference>
<evidence type="ECO:0000256" key="4">
    <source>
        <dbReference type="ARBA" id="ARBA00022801"/>
    </source>
</evidence>
<feature type="compositionally biased region" description="Low complexity" evidence="9">
    <location>
        <begin position="615"/>
        <end position="627"/>
    </location>
</feature>
<dbReference type="Gene3D" id="2.30.30.380">
    <property type="entry name" value="Zn-finger domain of Sec23/24"/>
    <property type="match status" value="1"/>
</dbReference>
<evidence type="ECO:0000259" key="12">
    <source>
        <dbReference type="PROSITE" id="PS51194"/>
    </source>
</evidence>
<dbReference type="InterPro" id="IPR014001">
    <property type="entry name" value="Helicase_ATP-bd"/>
</dbReference>
<dbReference type="InterPro" id="IPR000330">
    <property type="entry name" value="SNF2_N"/>
</dbReference>
<keyword evidence="6" id="KW-0862">Zinc</keyword>
<dbReference type="Gene3D" id="1.10.30.50">
    <property type="match status" value="1"/>
</dbReference>
<dbReference type="InterPro" id="IPR027417">
    <property type="entry name" value="P-loop_NTPase"/>
</dbReference>
<keyword evidence="2" id="KW-0547">Nucleotide-binding</keyword>
<dbReference type="InterPro" id="IPR038718">
    <property type="entry name" value="SNF2-like_sf"/>
</dbReference>
<dbReference type="PROSITE" id="PS50199">
    <property type="entry name" value="ZF_RANBP2_2"/>
    <property type="match status" value="1"/>
</dbReference>
<evidence type="ECO:0000313" key="14">
    <source>
        <dbReference type="RefSeq" id="XP_035692712.1"/>
    </source>
</evidence>
<dbReference type="SUPFAM" id="SSF52540">
    <property type="entry name" value="P-loop containing nucleoside triphosphate hydrolases"/>
    <property type="match status" value="2"/>
</dbReference>
<evidence type="ECO:0000256" key="1">
    <source>
        <dbReference type="ARBA" id="ARBA00022723"/>
    </source>
</evidence>
<feature type="domain" description="Helicase ATP-binding" evidence="11">
    <location>
        <begin position="41"/>
        <end position="203"/>
    </location>
</feature>
<dbReference type="GO" id="GO:0004520">
    <property type="term" value="F:DNA endonuclease activity"/>
    <property type="evidence" value="ECO:0000318"/>
    <property type="project" value="GO_Central"/>
</dbReference>
<feature type="compositionally biased region" description="Basic and acidic residues" evidence="9">
    <location>
        <begin position="664"/>
        <end position="673"/>
    </location>
</feature>
<feature type="compositionally biased region" description="Low complexity" evidence="9">
    <location>
        <begin position="859"/>
        <end position="868"/>
    </location>
</feature>
<feature type="compositionally biased region" description="Polar residues" evidence="9">
    <location>
        <begin position="1333"/>
        <end position="1349"/>
    </location>
</feature>
<dbReference type="PROSITE" id="PS51194">
    <property type="entry name" value="HELICASE_CTER"/>
    <property type="match status" value="1"/>
</dbReference>
<feature type="region of interest" description="Disordered" evidence="9">
    <location>
        <begin position="857"/>
        <end position="911"/>
    </location>
</feature>
<dbReference type="Proteomes" id="UP000001554">
    <property type="component" value="Chromosome 12"/>
</dbReference>
<dbReference type="InterPro" id="IPR036443">
    <property type="entry name" value="Znf_RanBP2_sf"/>
</dbReference>
<gene>
    <name evidence="14" type="primary">LOC118427181</name>
</gene>
<dbReference type="InterPro" id="IPR001876">
    <property type="entry name" value="Znf_RanBP2"/>
</dbReference>
<dbReference type="Gene3D" id="3.40.50.300">
    <property type="entry name" value="P-loop containing nucleotide triphosphate hydrolases"/>
    <property type="match status" value="1"/>
</dbReference>
<feature type="compositionally biased region" description="Low complexity" evidence="9">
    <location>
        <begin position="1085"/>
        <end position="1095"/>
    </location>
</feature>
<dbReference type="InterPro" id="IPR049730">
    <property type="entry name" value="SNF2/RAD54-like_C"/>
</dbReference>
<reference evidence="14" key="2">
    <citation type="submission" date="2025-08" db="UniProtKB">
        <authorList>
            <consortium name="RefSeq"/>
        </authorList>
    </citation>
    <scope>IDENTIFICATION</scope>
    <source>
        <strain evidence="14">S238N-H82</strain>
        <tissue evidence="14">Testes</tissue>
    </source>
</reference>
<dbReference type="Pfam" id="PF01844">
    <property type="entry name" value="HNH"/>
    <property type="match status" value="1"/>
</dbReference>